<gene>
    <name evidence="2" type="ORF">yc1106_04085</name>
</gene>
<protein>
    <submittedName>
        <fullName evidence="2">Uncharacterized protein</fullName>
    </submittedName>
</protein>
<dbReference type="InterPro" id="IPR021514">
    <property type="entry name" value="DUF3176"/>
</dbReference>
<evidence type="ECO:0000313" key="2">
    <source>
        <dbReference type="EMBL" id="USP76811.1"/>
    </source>
</evidence>
<dbReference type="AlphaFoldDB" id="A0A9Q8Z5P2"/>
<dbReference type="VEuPathDB" id="FungiDB:yc1106_04085"/>
<feature type="transmembrane region" description="Helical" evidence="1">
    <location>
        <begin position="82"/>
        <end position="103"/>
    </location>
</feature>
<name>A0A9Q8Z5P2_CURCL</name>
<proteinExistence type="predicted"/>
<dbReference type="Pfam" id="PF11374">
    <property type="entry name" value="DUF3176"/>
    <property type="match status" value="1"/>
</dbReference>
<dbReference type="Proteomes" id="UP001056012">
    <property type="component" value="Chromosome 3"/>
</dbReference>
<organism evidence="2 3">
    <name type="scientific">Curvularia clavata</name>
    <dbReference type="NCBI Taxonomy" id="95742"/>
    <lineage>
        <taxon>Eukaryota</taxon>
        <taxon>Fungi</taxon>
        <taxon>Dikarya</taxon>
        <taxon>Ascomycota</taxon>
        <taxon>Pezizomycotina</taxon>
        <taxon>Dothideomycetes</taxon>
        <taxon>Pleosporomycetidae</taxon>
        <taxon>Pleosporales</taxon>
        <taxon>Pleosporineae</taxon>
        <taxon>Pleosporaceae</taxon>
        <taxon>Curvularia</taxon>
    </lineage>
</organism>
<keyword evidence="1" id="KW-1133">Transmembrane helix</keyword>
<evidence type="ECO:0000313" key="3">
    <source>
        <dbReference type="Proteomes" id="UP001056012"/>
    </source>
</evidence>
<evidence type="ECO:0000256" key="1">
    <source>
        <dbReference type="SAM" id="Phobius"/>
    </source>
</evidence>
<sequence>MTSSGNYELPPYQGEAYFAPSISPLHSPHRQERNVSNHDHSTETLMTWNEANVDSAPGKEQINVQCREHEPKRSRRLHFRDWYWEIVAAVFSLACVIAIIVLLKTYQEKSLSRWRFYHDITLNTLVALLSTLSRTALIVPVASCISQLKWVHLMSSPRPLRDFQILDEASRGPWGSLTLIWRLHFKTKLATWGALITIASLTMGPLSQQLLSYPSRSHYETSGATFYRNQIYDSGAGSGPIATLVKQMDPRMQGAILNGLYNLSAPIQVECLTGNCEWDDITTLAVASECKNVTSSTAITCDTSPESRVCNYTTPSGFLIESRVDFGADGSSATQFNSTAGEGPPISQFGRVLNSTLLQFAAARMTAPYSDEAPDVTECSLRWVARQLQNTSVVNGTFHPGTITDFELVGIENSFDPTSWVTFGLANDSASTFPGNSTFSVLPSDNGRVGQFLSSVFSSSIDDTFGLALNNATNLTQVMQRISDSMSYALGQSPSGIKVSGRTITPEQYIHVKWEWIILPITEVAMGIAFLAATLLQSWRKGVVAWKSSAIVPLLTEMEESWRTGESGVQSTREVEKRVKDMTGVLESNEGGRQIFRRIK</sequence>
<dbReference type="PANTHER" id="PTHR35394:SF5">
    <property type="entry name" value="DUF3176 DOMAIN-CONTAINING PROTEIN"/>
    <property type="match status" value="1"/>
</dbReference>
<accession>A0A9Q8Z5P2</accession>
<dbReference type="PANTHER" id="PTHR35394">
    <property type="entry name" value="DUF3176 DOMAIN-CONTAINING PROTEIN"/>
    <property type="match status" value="1"/>
</dbReference>
<dbReference type="OrthoDB" id="5376804at2759"/>
<dbReference type="EMBL" id="CP089276">
    <property type="protein sequence ID" value="USP76811.1"/>
    <property type="molecule type" value="Genomic_DNA"/>
</dbReference>
<reference evidence="2" key="1">
    <citation type="submission" date="2021-12" db="EMBL/GenBank/DDBJ databases">
        <title>Curvularia clavata genome.</title>
        <authorList>
            <person name="Cao Y."/>
        </authorList>
    </citation>
    <scope>NUCLEOTIDE SEQUENCE</scope>
    <source>
        <strain evidence="2">Yc1106</strain>
    </source>
</reference>
<keyword evidence="3" id="KW-1185">Reference proteome</keyword>
<keyword evidence="1" id="KW-0472">Membrane</keyword>
<keyword evidence="1" id="KW-0812">Transmembrane</keyword>